<name>A0A7S4HDI7_9EUKA</name>
<evidence type="ECO:0000256" key="1">
    <source>
        <dbReference type="SAM" id="Coils"/>
    </source>
</evidence>
<keyword evidence="1" id="KW-0175">Coiled coil</keyword>
<sequence length="917" mass="103784">MPSVARLAELITSLKPIDKIMSCQTFKCDEAGLYTDDISQRAKVLLALTHRDRTGIDKSMTNLEECVAKVRFEYPWIGTVVMTDPNVSVQWLQRTIAVAALCEPPREFSIPISEFQTKFPIARDLSAEELHTLEPCMREFRRSFDAALDQLTAEKTEKAAVYQKNDGSYVDRLGPVVDCCIRFLDDLFEKKTLDALALIESTEKETLSAETLFAGTEQDVNLWRLERWNSVKQAFGPDYEAQKQFLAREYPDRSETALFKKCNHCQTVWCKPKGCDFHSFCGYSGGGKDTLPFTYEHDEEKRTFEIRPTSTAGTFEQGAFARRRRVAHVVVMLKDFLLGTDAASVTYDPDITLNQMGLSSHGLSWMNFGKDQLPRKCSAYPDAAKSLKLAAALRGKFSEAGKKRDVPIRFKQDEWDAFGIKNLLINHYVVIDGENWRPISSGCGRELYWPTMTPLTKQEMLDLELVPVEVSMQQNLKEVRAPVPTPELPRRSRALCEKLGIEARPPARPNIINAFEYLGLPLPPHTKDLADKMQALETEFEKITIQMGRIQHENGLQPNPAVHLSDQISQVAAEMDMDEDVAATPGAQLKVKLLFDACFPGDQDKINFETSNYLRLYQQHAIQPQLQSLQSAISALLLGWCKMRKLPAKEEETVVRFGEDLIRRSLPPSEQGTPQRRVSIFIIKVWTDPTKVEIGGRPEFCHILQEVVRSDSIDVPFHLQSAVILCRGLNANLTHRHVPLGQLVWPGGPTAPTEPLIEPGVNGMAFSTEEWTTYRLVGMPLEQVEFYRERNAATAAGKSFRTRQFFASSFMREVALTFLTGINDVTYEAVLFKVRIDPVLKCKHVGYLEKITSCRDEFEHLYPPFSAFTVRSVTLPQRDTATRGTAPRDDLKDCWQVEIAAAPDNLNERQDLPVAMW</sequence>
<protein>
    <submittedName>
        <fullName evidence="2">Uncharacterized protein</fullName>
    </submittedName>
</protein>
<dbReference type="EMBL" id="HBKO01002617">
    <property type="protein sequence ID" value="CAE2195966.1"/>
    <property type="molecule type" value="Transcribed_RNA"/>
</dbReference>
<feature type="coiled-coil region" evidence="1">
    <location>
        <begin position="526"/>
        <end position="553"/>
    </location>
</feature>
<dbReference type="AlphaFoldDB" id="A0A7S4HDI7"/>
<dbReference type="Gene3D" id="3.90.176.10">
    <property type="entry name" value="Toxin ADP-ribosyltransferase, Chain A, domain 1"/>
    <property type="match status" value="1"/>
</dbReference>
<reference evidence="2" key="1">
    <citation type="submission" date="2021-01" db="EMBL/GenBank/DDBJ databases">
        <authorList>
            <person name="Corre E."/>
            <person name="Pelletier E."/>
            <person name="Niang G."/>
            <person name="Scheremetjew M."/>
            <person name="Finn R."/>
            <person name="Kale V."/>
            <person name="Holt S."/>
            <person name="Cochrane G."/>
            <person name="Meng A."/>
            <person name="Brown T."/>
            <person name="Cohen L."/>
        </authorList>
    </citation>
    <scope>NUCLEOTIDE SEQUENCE</scope>
    <source>
        <strain evidence="2">UIO037</strain>
    </source>
</reference>
<dbReference type="SUPFAM" id="SSF56399">
    <property type="entry name" value="ADP-ribosylation"/>
    <property type="match status" value="1"/>
</dbReference>
<proteinExistence type="predicted"/>
<evidence type="ECO:0000313" key="2">
    <source>
        <dbReference type="EMBL" id="CAE2195966.1"/>
    </source>
</evidence>
<organism evidence="2">
    <name type="scientific">Prymnesium polylepis</name>
    <dbReference type="NCBI Taxonomy" id="72548"/>
    <lineage>
        <taxon>Eukaryota</taxon>
        <taxon>Haptista</taxon>
        <taxon>Haptophyta</taxon>
        <taxon>Prymnesiophyceae</taxon>
        <taxon>Prymnesiales</taxon>
        <taxon>Prymnesiaceae</taxon>
        <taxon>Prymnesium</taxon>
    </lineage>
</organism>
<accession>A0A7S4HDI7</accession>
<gene>
    <name evidence="2" type="ORF">CPOL0286_LOCUS1320</name>
</gene>